<reference evidence="1" key="1">
    <citation type="submission" date="2018-02" db="EMBL/GenBank/DDBJ databases">
        <title>Rhizophora mucronata_Transcriptome.</title>
        <authorList>
            <person name="Meera S.P."/>
            <person name="Sreeshan A."/>
            <person name="Augustine A."/>
        </authorList>
    </citation>
    <scope>NUCLEOTIDE SEQUENCE</scope>
    <source>
        <tissue evidence="1">Leaf</tissue>
    </source>
</reference>
<dbReference type="EMBL" id="GGEC01057918">
    <property type="protein sequence ID" value="MBX38402.1"/>
    <property type="molecule type" value="Transcribed_RNA"/>
</dbReference>
<accession>A0A2P2N7F2</accession>
<organism evidence="1">
    <name type="scientific">Rhizophora mucronata</name>
    <name type="common">Asiatic mangrove</name>
    <dbReference type="NCBI Taxonomy" id="61149"/>
    <lineage>
        <taxon>Eukaryota</taxon>
        <taxon>Viridiplantae</taxon>
        <taxon>Streptophyta</taxon>
        <taxon>Embryophyta</taxon>
        <taxon>Tracheophyta</taxon>
        <taxon>Spermatophyta</taxon>
        <taxon>Magnoliopsida</taxon>
        <taxon>eudicotyledons</taxon>
        <taxon>Gunneridae</taxon>
        <taxon>Pentapetalae</taxon>
        <taxon>rosids</taxon>
        <taxon>fabids</taxon>
        <taxon>Malpighiales</taxon>
        <taxon>Rhizophoraceae</taxon>
        <taxon>Rhizophora</taxon>
    </lineage>
</organism>
<protein>
    <submittedName>
        <fullName evidence="1">Uncharacterized protein</fullName>
    </submittedName>
</protein>
<name>A0A2P2N7F2_RHIMU</name>
<evidence type="ECO:0000313" key="1">
    <source>
        <dbReference type="EMBL" id="MBX38402.1"/>
    </source>
</evidence>
<sequence length="41" mass="4841">MLHMNFEKKLLKKVQFTSSLATSYYQDKENTFNTPKEQATV</sequence>
<proteinExistence type="predicted"/>
<dbReference type="AlphaFoldDB" id="A0A2P2N7F2"/>